<dbReference type="InterPro" id="IPR003593">
    <property type="entry name" value="AAA+_ATPase"/>
</dbReference>
<proteinExistence type="predicted"/>
<accession>A0ABS0KSJ9</accession>
<comment type="caution">
    <text evidence="2">The sequence shown here is derived from an EMBL/GenBank/DDBJ whole genome shotgun (WGS) entry which is preliminary data.</text>
</comment>
<gene>
    <name evidence="2" type="ORF">I5I61_26745</name>
</gene>
<dbReference type="Gene3D" id="3.40.50.300">
    <property type="entry name" value="P-loop containing nucleotide triphosphate hydrolases"/>
    <property type="match status" value="1"/>
</dbReference>
<evidence type="ECO:0000259" key="1">
    <source>
        <dbReference type="SMART" id="SM00382"/>
    </source>
</evidence>
<keyword evidence="3" id="KW-1185">Reference proteome</keyword>
<evidence type="ECO:0000313" key="3">
    <source>
        <dbReference type="Proteomes" id="UP000608450"/>
    </source>
</evidence>
<dbReference type="SMART" id="SM00382">
    <property type="entry name" value="AAA"/>
    <property type="match status" value="1"/>
</dbReference>
<dbReference type="RefSeq" id="WP_196913525.1">
    <property type="nucleotide sequence ID" value="NZ_JADTFC010000098.1"/>
</dbReference>
<reference evidence="2 3" key="1">
    <citation type="submission" date="2020-11" db="EMBL/GenBank/DDBJ databases">
        <title>Enhanced detection system for hospital associated transmission using whole genome sequencing surveillance.</title>
        <authorList>
            <person name="Harrison L.H."/>
            <person name="Van Tyne D."/>
            <person name="Marsh J.W."/>
            <person name="Griffith M.P."/>
            <person name="Snyder D.J."/>
            <person name="Cooper V.S."/>
            <person name="Mustapha M."/>
        </authorList>
    </citation>
    <scope>NUCLEOTIDE SEQUENCE [LARGE SCALE GENOMIC DNA]</scope>
    <source>
        <strain evidence="2 3">PSA00705</strain>
    </source>
</reference>
<dbReference type="InterPro" id="IPR027417">
    <property type="entry name" value="P-loop_NTPase"/>
</dbReference>
<dbReference type="SUPFAM" id="SSF52540">
    <property type="entry name" value="P-loop containing nucleoside triphosphate hydrolases"/>
    <property type="match status" value="1"/>
</dbReference>
<sequence length="314" mass="35189">MSTPTERISAFEKQIAFFQSFSQAHAKIEMAMESTRLRGIPTSAVLIGPSGSGKSTLCKIIENEFPEKHTVTEKSGITHVIPVFYCSVPASVTVKSFCKTMLTTLECGDLRGDTVDLFLRLIQLLKTCKTELIIIDEFQTLAKLESTHQLNAVIDWLLSLINALSIPIVCAGTIECKHIIYKEDRLARRFPFLAELRHLSFDLNPESDYMTLLHLLDEQFYKLGGLPRGGVHLTDSCICTPLFVATQGSLEYLRQILSRAMTTCLSRAQSQLHKIDFEDACSSLQLKLCLSKRANPFVMTLKECYALIERASND</sequence>
<dbReference type="InterPro" id="IPR008868">
    <property type="entry name" value="TniB"/>
</dbReference>
<feature type="domain" description="AAA+ ATPase" evidence="1">
    <location>
        <begin position="40"/>
        <end position="200"/>
    </location>
</feature>
<dbReference type="Proteomes" id="UP000608450">
    <property type="component" value="Unassembled WGS sequence"/>
</dbReference>
<protein>
    <submittedName>
        <fullName evidence="2">TniB family NTP-binding protein</fullName>
    </submittedName>
</protein>
<organism evidence="2 3">
    <name type="scientific">Pseudomonas nitroreducens</name>
    <dbReference type="NCBI Taxonomy" id="46680"/>
    <lineage>
        <taxon>Bacteria</taxon>
        <taxon>Pseudomonadati</taxon>
        <taxon>Pseudomonadota</taxon>
        <taxon>Gammaproteobacteria</taxon>
        <taxon>Pseudomonadales</taxon>
        <taxon>Pseudomonadaceae</taxon>
        <taxon>Pseudomonas</taxon>
    </lineage>
</organism>
<evidence type="ECO:0000313" key="2">
    <source>
        <dbReference type="EMBL" id="MBG6291070.1"/>
    </source>
</evidence>
<dbReference type="EMBL" id="JADTFC010000098">
    <property type="protein sequence ID" value="MBG6291070.1"/>
    <property type="molecule type" value="Genomic_DNA"/>
</dbReference>
<dbReference type="Pfam" id="PF05621">
    <property type="entry name" value="TniB"/>
    <property type="match status" value="1"/>
</dbReference>
<name>A0ABS0KSJ9_PSENT</name>